<sequence>MECRPDLSALTSEELEDLLDSANRIQECCRVLGKGGLNLVGEVLKGQGTFYEMEHYPKGDVFDPDSRSQYYYHAHRPDTPEHGHFHTFLTVRNGEHEEDQLMHLVAISMNAWGHPTGLFTTNRWVTDETWHSAEQVIPRLGEFEIDHASPSWPLNIWITHFVRLHRFHIAALLVERDRVLRSARSPLDRLLENRDLEVLSECRVDVAAWKQQVARVLLDRS</sequence>
<evidence type="ECO:0000313" key="2">
    <source>
        <dbReference type="EMBL" id="NMT63167.1"/>
    </source>
</evidence>
<dbReference type="RefSeq" id="WP_135954505.1">
    <property type="nucleotide sequence ID" value="NZ_JABCKY010000001.1"/>
</dbReference>
<reference evidence="2 3" key="1">
    <citation type="submission" date="2020-04" db="EMBL/GenBank/DDBJ databases">
        <title>Marinobacter oceani sp. nov., isolated from marine solar saltern.</title>
        <authorList>
            <person name="Chen X.-Y."/>
        </authorList>
    </citation>
    <scope>NUCLEOTIDE SEQUENCE [LARGE SCALE GENOMIC DNA]</scope>
    <source>
        <strain evidence="2 3">W62</strain>
    </source>
</reference>
<keyword evidence="3" id="KW-1185">Reference proteome</keyword>
<evidence type="ECO:0000259" key="1">
    <source>
        <dbReference type="Pfam" id="PF22308"/>
    </source>
</evidence>
<organism evidence="2 3">
    <name type="scientific">Marinobacter orientalis</name>
    <dbReference type="NCBI Taxonomy" id="1928859"/>
    <lineage>
        <taxon>Bacteria</taxon>
        <taxon>Pseudomonadati</taxon>
        <taxon>Pseudomonadota</taxon>
        <taxon>Gammaproteobacteria</taxon>
        <taxon>Pseudomonadales</taxon>
        <taxon>Marinobacteraceae</taxon>
        <taxon>Marinobacter</taxon>
    </lineage>
</organism>
<dbReference type="OrthoDB" id="6115415at2"/>
<dbReference type="AlphaFoldDB" id="A0A7Y0RBH7"/>
<protein>
    <recommendedName>
        <fullName evidence="1">DUF6969 domain-containing protein</fullName>
    </recommendedName>
</protein>
<evidence type="ECO:0000313" key="3">
    <source>
        <dbReference type="Proteomes" id="UP000567186"/>
    </source>
</evidence>
<feature type="domain" description="DUF6969" evidence="1">
    <location>
        <begin position="21"/>
        <end position="204"/>
    </location>
</feature>
<dbReference type="InterPro" id="IPR054242">
    <property type="entry name" value="DUF6969"/>
</dbReference>
<gene>
    <name evidence="2" type="ORF">HIU99_06085</name>
</gene>
<dbReference type="EMBL" id="JABCKY010000001">
    <property type="protein sequence ID" value="NMT63167.1"/>
    <property type="molecule type" value="Genomic_DNA"/>
</dbReference>
<comment type="caution">
    <text evidence="2">The sequence shown here is derived from an EMBL/GenBank/DDBJ whole genome shotgun (WGS) entry which is preliminary data.</text>
</comment>
<proteinExistence type="predicted"/>
<name>A0A7Y0RBH7_9GAMM</name>
<dbReference type="Pfam" id="PF22308">
    <property type="entry name" value="DUF6969"/>
    <property type="match status" value="1"/>
</dbReference>
<dbReference type="Proteomes" id="UP000567186">
    <property type="component" value="Unassembled WGS sequence"/>
</dbReference>
<accession>A0A7Y0RBH7</accession>